<dbReference type="RefSeq" id="WP_169680691.1">
    <property type="nucleotide sequence ID" value="NZ_JABBNU010000005.1"/>
</dbReference>
<feature type="signal peptide" evidence="1">
    <location>
        <begin position="1"/>
        <end position="23"/>
    </location>
</feature>
<protein>
    <recommendedName>
        <fullName evidence="4">Lipocalin-like domain-containing protein</fullName>
    </recommendedName>
</protein>
<reference evidence="2 3" key="1">
    <citation type="submission" date="2020-04" db="EMBL/GenBank/DDBJ databases">
        <title>Flammeovirgaceae bacterium KN852 isolated from deep sea.</title>
        <authorList>
            <person name="Zhang D.-C."/>
        </authorList>
    </citation>
    <scope>NUCLEOTIDE SEQUENCE [LARGE SCALE GENOMIC DNA]</scope>
    <source>
        <strain evidence="2 3">KN852</strain>
    </source>
</reference>
<keyword evidence="3" id="KW-1185">Reference proteome</keyword>
<feature type="chain" id="PRO_5032566766" description="Lipocalin-like domain-containing protein" evidence="1">
    <location>
        <begin position="24"/>
        <end position="161"/>
    </location>
</feature>
<keyword evidence="1" id="KW-0732">Signal</keyword>
<accession>A0A848IZ21</accession>
<gene>
    <name evidence="2" type="ORF">HH304_09335</name>
</gene>
<comment type="caution">
    <text evidence="2">The sequence shown here is derived from an EMBL/GenBank/DDBJ whole genome shotgun (WGS) entry which is preliminary data.</text>
</comment>
<dbReference type="Proteomes" id="UP000559010">
    <property type="component" value="Unassembled WGS sequence"/>
</dbReference>
<organism evidence="2 3">
    <name type="scientific">Marinigracilibium pacificum</name>
    <dbReference type="NCBI Taxonomy" id="2729599"/>
    <lineage>
        <taxon>Bacteria</taxon>
        <taxon>Pseudomonadati</taxon>
        <taxon>Bacteroidota</taxon>
        <taxon>Cytophagia</taxon>
        <taxon>Cytophagales</taxon>
        <taxon>Flammeovirgaceae</taxon>
        <taxon>Marinigracilibium</taxon>
    </lineage>
</organism>
<evidence type="ECO:0000256" key="1">
    <source>
        <dbReference type="SAM" id="SignalP"/>
    </source>
</evidence>
<name>A0A848IZ21_9BACT</name>
<proteinExistence type="predicted"/>
<evidence type="ECO:0000313" key="2">
    <source>
        <dbReference type="EMBL" id="NMM48601.1"/>
    </source>
</evidence>
<dbReference type="AlphaFoldDB" id="A0A848IZ21"/>
<dbReference type="PROSITE" id="PS51257">
    <property type="entry name" value="PROKAR_LIPOPROTEIN"/>
    <property type="match status" value="1"/>
</dbReference>
<dbReference type="EMBL" id="JABBNU010000005">
    <property type="protein sequence ID" value="NMM48601.1"/>
    <property type="molecule type" value="Genomic_DNA"/>
</dbReference>
<evidence type="ECO:0000313" key="3">
    <source>
        <dbReference type="Proteomes" id="UP000559010"/>
    </source>
</evidence>
<sequence length="161" mass="17332">MRKNLTILLGLFLALSLSLTGCKKNDDNEKPADQVRTELLSNGAWTLQTATRNSSEVVTSSYAGMTVTFNSNKTYVATYTSSTPTELYTTWPVSGNWDYVSNNGTPDINTLIRNAQTAGGVEISLSNVTESTLTAAFTIADPPSGAKVQGISGNFVFEFTR</sequence>
<evidence type="ECO:0008006" key="4">
    <source>
        <dbReference type="Google" id="ProtNLM"/>
    </source>
</evidence>